<dbReference type="GO" id="GO:0004523">
    <property type="term" value="F:RNA-DNA hybrid ribonuclease activity"/>
    <property type="evidence" value="ECO:0007669"/>
    <property type="project" value="InterPro"/>
</dbReference>
<gene>
    <name evidence="2" type="ORF">F2Q69_00045708</name>
</gene>
<comment type="caution">
    <text evidence="2">The sequence shown here is derived from an EMBL/GenBank/DDBJ whole genome shotgun (WGS) entry which is preliminary data.</text>
</comment>
<dbReference type="InterPro" id="IPR052929">
    <property type="entry name" value="RNase_H-like_EbsB-rel"/>
</dbReference>
<name>A0A8S9NKW6_BRACR</name>
<dbReference type="PANTHER" id="PTHR47074">
    <property type="entry name" value="BNAC02G40300D PROTEIN"/>
    <property type="match status" value="1"/>
</dbReference>
<dbReference type="Pfam" id="PF13456">
    <property type="entry name" value="RVT_3"/>
    <property type="match status" value="1"/>
</dbReference>
<accession>A0A8S9NKW6</accession>
<dbReference type="EMBL" id="QGKX02001621">
    <property type="protein sequence ID" value="KAF3503176.1"/>
    <property type="molecule type" value="Genomic_DNA"/>
</dbReference>
<evidence type="ECO:0000313" key="3">
    <source>
        <dbReference type="Proteomes" id="UP000712600"/>
    </source>
</evidence>
<evidence type="ECO:0000259" key="1">
    <source>
        <dbReference type="Pfam" id="PF13456"/>
    </source>
</evidence>
<dbReference type="GO" id="GO:0003676">
    <property type="term" value="F:nucleic acid binding"/>
    <property type="evidence" value="ECO:0007669"/>
    <property type="project" value="InterPro"/>
</dbReference>
<dbReference type="PANTHER" id="PTHR47074:SF49">
    <property type="entry name" value="POLYNUCLEOTIDYL TRANSFERASE, RIBONUCLEASE H-LIKE SUPERFAMILY PROTEIN"/>
    <property type="match status" value="1"/>
</dbReference>
<protein>
    <recommendedName>
        <fullName evidence="1">RNase H type-1 domain-containing protein</fullName>
    </recommendedName>
</protein>
<dbReference type="InterPro" id="IPR002156">
    <property type="entry name" value="RNaseH_domain"/>
</dbReference>
<feature type="domain" description="RNase H type-1" evidence="1">
    <location>
        <begin position="128"/>
        <end position="247"/>
    </location>
</feature>
<dbReference type="InterPro" id="IPR012337">
    <property type="entry name" value="RNaseH-like_sf"/>
</dbReference>
<organism evidence="2 3">
    <name type="scientific">Brassica cretica</name>
    <name type="common">Mustard</name>
    <dbReference type="NCBI Taxonomy" id="69181"/>
    <lineage>
        <taxon>Eukaryota</taxon>
        <taxon>Viridiplantae</taxon>
        <taxon>Streptophyta</taxon>
        <taxon>Embryophyta</taxon>
        <taxon>Tracheophyta</taxon>
        <taxon>Spermatophyta</taxon>
        <taxon>Magnoliopsida</taxon>
        <taxon>eudicotyledons</taxon>
        <taxon>Gunneridae</taxon>
        <taxon>Pentapetalae</taxon>
        <taxon>rosids</taxon>
        <taxon>malvids</taxon>
        <taxon>Brassicales</taxon>
        <taxon>Brassicaceae</taxon>
        <taxon>Brassiceae</taxon>
        <taxon>Brassica</taxon>
    </lineage>
</organism>
<dbReference type="Proteomes" id="UP000712600">
    <property type="component" value="Unassembled WGS sequence"/>
</dbReference>
<dbReference type="CDD" id="cd06222">
    <property type="entry name" value="RNase_H_like"/>
    <property type="match status" value="1"/>
</dbReference>
<proteinExistence type="predicted"/>
<dbReference type="InterPro" id="IPR044730">
    <property type="entry name" value="RNase_H-like_dom_plant"/>
</dbReference>
<dbReference type="Gene3D" id="3.30.420.10">
    <property type="entry name" value="Ribonuclease H-like superfamily/Ribonuclease H"/>
    <property type="match status" value="1"/>
</dbReference>
<reference evidence="2" key="1">
    <citation type="submission" date="2019-12" db="EMBL/GenBank/DDBJ databases">
        <title>Genome sequencing and annotation of Brassica cretica.</title>
        <authorList>
            <person name="Studholme D.J."/>
            <person name="Sarris P."/>
        </authorList>
    </citation>
    <scope>NUCLEOTIDE SEQUENCE</scope>
    <source>
        <strain evidence="2">PFS-109/04</strain>
        <tissue evidence="2">Leaf</tissue>
    </source>
</reference>
<sequence>MSRASITRESTQQNHEVWALGPWSKSFNAAGCTSVKAALVSSYTWTTLPPYGFTSNAFPWLCWFLWTSRNQLLFEKKPSTTKDVTLKAIIAIKEWDQVQQRLNKPPLPLQPLHTQSPQPHHSQISICNTDAAWRVDSWNGGLAWIFTDQEGTELNCGSLFQDHISSACMAEALAVRYALLHAMDLNINHIWLRSNSQVLIRALSSGRRSIELYGVLSDIETISSMFFSCRFSFIKRELNGHADLYAKA</sequence>
<evidence type="ECO:0000313" key="2">
    <source>
        <dbReference type="EMBL" id="KAF3503176.1"/>
    </source>
</evidence>
<dbReference type="SUPFAM" id="SSF53098">
    <property type="entry name" value="Ribonuclease H-like"/>
    <property type="match status" value="1"/>
</dbReference>
<dbReference type="InterPro" id="IPR036397">
    <property type="entry name" value="RNaseH_sf"/>
</dbReference>
<dbReference type="AlphaFoldDB" id="A0A8S9NKW6"/>